<evidence type="ECO:0000313" key="2">
    <source>
        <dbReference type="EMBL" id="KKS19429.1"/>
    </source>
</evidence>
<protein>
    <recommendedName>
        <fullName evidence="4">DUF1361 domain-containing protein</fullName>
    </recommendedName>
</protein>
<dbReference type="AlphaFoldDB" id="A0A0G0X313"/>
<organism evidence="2 3">
    <name type="scientific">candidate division WWE3 bacterium GW2011_GWC1_41_7</name>
    <dbReference type="NCBI Taxonomy" id="1619119"/>
    <lineage>
        <taxon>Bacteria</taxon>
        <taxon>Katanobacteria</taxon>
    </lineage>
</organism>
<dbReference type="Pfam" id="PF07099">
    <property type="entry name" value="DUF1361"/>
    <property type="match status" value="1"/>
</dbReference>
<name>A0A0G0X313_UNCKA</name>
<keyword evidence="1" id="KW-0472">Membrane</keyword>
<accession>A0A0G0X313</accession>
<gene>
    <name evidence="2" type="ORF">UU77_C0048G0007</name>
</gene>
<feature type="transmembrane region" description="Helical" evidence="1">
    <location>
        <begin position="133"/>
        <end position="151"/>
    </location>
</feature>
<sequence>MVDLFRFAGIIYEFLLENKWVLWGHQVFPLGVIRNLLYPLQTLQILHFYSKAQKDGKKYWMLFWLTAFVLWLPNSLYLFLEIKHVLFVDNIIDDGDPVGILFFIGLSIFGLVITVYTIKKAVETIDILKRNKVGSIFVLSMLSGFGAMLGIQDVLTEEVFFNLSKVLGSTVGLVTSPQWAFYALVLGLFTALICLGSRKIF</sequence>
<keyword evidence="1" id="KW-1133">Transmembrane helix</keyword>
<dbReference type="Proteomes" id="UP000034507">
    <property type="component" value="Unassembled WGS sequence"/>
</dbReference>
<evidence type="ECO:0008006" key="4">
    <source>
        <dbReference type="Google" id="ProtNLM"/>
    </source>
</evidence>
<evidence type="ECO:0000256" key="1">
    <source>
        <dbReference type="SAM" id="Phobius"/>
    </source>
</evidence>
<dbReference type="EMBL" id="LCBX01000048">
    <property type="protein sequence ID" value="KKS19429.1"/>
    <property type="molecule type" value="Genomic_DNA"/>
</dbReference>
<keyword evidence="1" id="KW-0812">Transmembrane</keyword>
<comment type="caution">
    <text evidence="2">The sequence shown here is derived from an EMBL/GenBank/DDBJ whole genome shotgun (WGS) entry which is preliminary data.</text>
</comment>
<feature type="transmembrane region" description="Helical" evidence="1">
    <location>
        <begin position="179"/>
        <end position="197"/>
    </location>
</feature>
<feature type="transmembrane region" description="Helical" evidence="1">
    <location>
        <begin position="59"/>
        <end position="80"/>
    </location>
</feature>
<reference evidence="2 3" key="1">
    <citation type="journal article" date="2015" name="Nature">
        <title>rRNA introns, odd ribosomes, and small enigmatic genomes across a large radiation of phyla.</title>
        <authorList>
            <person name="Brown C.T."/>
            <person name="Hug L.A."/>
            <person name="Thomas B.C."/>
            <person name="Sharon I."/>
            <person name="Castelle C.J."/>
            <person name="Singh A."/>
            <person name="Wilkins M.J."/>
            <person name="Williams K.H."/>
            <person name="Banfield J.F."/>
        </authorList>
    </citation>
    <scope>NUCLEOTIDE SEQUENCE [LARGE SCALE GENOMIC DNA]</scope>
</reference>
<proteinExistence type="predicted"/>
<evidence type="ECO:0000313" key="3">
    <source>
        <dbReference type="Proteomes" id="UP000034507"/>
    </source>
</evidence>
<feature type="transmembrane region" description="Helical" evidence="1">
    <location>
        <begin position="100"/>
        <end position="118"/>
    </location>
</feature>
<dbReference type="InterPro" id="IPR009793">
    <property type="entry name" value="DUF1361"/>
</dbReference>